<dbReference type="InterPro" id="IPR013815">
    <property type="entry name" value="ATP_grasp_subdomain_1"/>
</dbReference>
<name>A0A2S4JKW6_9SPIO</name>
<evidence type="ECO:0008006" key="5">
    <source>
        <dbReference type="Google" id="ProtNLM"/>
    </source>
</evidence>
<keyword evidence="4" id="KW-1185">Reference proteome</keyword>
<dbReference type="Pfam" id="PF01326">
    <property type="entry name" value="PPDK_N"/>
    <property type="match status" value="1"/>
</dbReference>
<dbReference type="InterPro" id="IPR036637">
    <property type="entry name" value="Phosphohistidine_dom_sf"/>
</dbReference>
<dbReference type="SUPFAM" id="SSF56059">
    <property type="entry name" value="Glutathione synthetase ATP-binding domain-like"/>
    <property type="match status" value="1"/>
</dbReference>
<dbReference type="Gene3D" id="3.50.30.10">
    <property type="entry name" value="Phosphohistidine domain"/>
    <property type="match status" value="1"/>
</dbReference>
<dbReference type="InterPro" id="IPR051549">
    <property type="entry name" value="PEP_Utilizing_Enz"/>
</dbReference>
<reference evidence="4" key="1">
    <citation type="submission" date="2015-12" db="EMBL/GenBank/DDBJ databases">
        <authorList>
            <person name="Lodha T.D."/>
            <person name="Chintalapati S."/>
            <person name="Chintalapati V.R."/>
            <person name="Sravanthi T."/>
        </authorList>
    </citation>
    <scope>NUCLEOTIDE SEQUENCE [LARGE SCALE GENOMIC DNA]</scope>
    <source>
        <strain evidence="4">JC133</strain>
    </source>
</reference>
<dbReference type="GO" id="GO:0016301">
    <property type="term" value="F:kinase activity"/>
    <property type="evidence" value="ECO:0007669"/>
    <property type="project" value="InterPro"/>
</dbReference>
<dbReference type="PANTHER" id="PTHR43615:SF1">
    <property type="entry name" value="PPDK_N DOMAIN-CONTAINING PROTEIN"/>
    <property type="match status" value="1"/>
</dbReference>
<gene>
    <name evidence="3" type="ORF">AU468_09825</name>
</gene>
<evidence type="ECO:0000259" key="2">
    <source>
        <dbReference type="Pfam" id="PF01326"/>
    </source>
</evidence>
<dbReference type="InterPro" id="IPR002192">
    <property type="entry name" value="PPDK_AMP/ATP-bd"/>
</dbReference>
<sequence>MNEEETKMKTLYVQNLHHIRKEDIATVGSKGTNLGEMLGAGLPVPGGFVVLTSAYHQFVRANGLNQKITPLLRQLDKDSSFSLETAASRIGEWFLAGEIPEEVIREVEAMYRSQNRPVTAVRSSAIAEDLPGMSFAGQYTTSLNVQGLEPLLLAIKECWTSLWNTRALSYRMKQKVSNYGLALGVVVQHLIPSEKSGILFTANPMNGRRDQILLNSSWGLGEAIVGGEVTPDQWVVRKTDGTFVEATTAVKEVMTVRRDQGIELVPVLEELKTAITLTKEEVDTLRELCLKAEKYFGSPQDLEWAYADGTFYLVQSRPITSLFHLPAPKPGREGLRVFINMNLYSQAMKEPFTPMGAQVVEDMARGVISRLGNKTSRDPSTLWFIQNLGGRLFIDMTEILRNPKTWRKFENNPADKDPVTSLAMLQLLQRERQEITSRKGANFFKALNRNTFALGMGVLKKIKVGKKSADAGREAAVAHGDAMVKDLHRQAGSLRTLGDRILFVETTSADLFLKGFEIIFYISASFSYLRKAKKIMAYCLSDLSDLKAVEKAVPHSVTTEMGMAILSIARDLDAQGRRATADSPELAYFLKIYGHRNNIELDVGIPTWREEPSYVVDLINTYIDSQTYQESLERFDKAQLEAETALHRIRKTMEQEGEAGKAKKVHRLLSDFRAMFGIRELSKFYLRHGLSLYRRVILDVGRELADRGRLATPEDVFFVTFPDIRSGDDLKPLVEKNREVYALEKNRVAPRVLTSTGESIHAPVMEASENALMGIPVSPGVTEGRVRVLYAPEEGQSLEVGDILVTTGTNPSWTPLFLKLGGLIMETGGPISHGSVVAREYSMPAVAGVVNATRQLKDGQRVRINGETGSVELLSVGEDKIS</sequence>
<dbReference type="AlphaFoldDB" id="A0A2S4JKW6"/>
<feature type="domain" description="PEP-utilising enzyme mobile" evidence="1">
    <location>
        <begin position="800"/>
        <end position="869"/>
    </location>
</feature>
<evidence type="ECO:0000313" key="3">
    <source>
        <dbReference type="EMBL" id="POR00178.1"/>
    </source>
</evidence>
<proteinExistence type="predicted"/>
<dbReference type="OrthoDB" id="9765468at2"/>
<organism evidence="3 4">
    <name type="scientific">Alkalispirochaeta sphaeroplastigenens</name>
    <dbReference type="NCBI Taxonomy" id="1187066"/>
    <lineage>
        <taxon>Bacteria</taxon>
        <taxon>Pseudomonadati</taxon>
        <taxon>Spirochaetota</taxon>
        <taxon>Spirochaetia</taxon>
        <taxon>Spirochaetales</taxon>
        <taxon>Spirochaetaceae</taxon>
        <taxon>Alkalispirochaeta</taxon>
    </lineage>
</organism>
<dbReference type="Gene3D" id="3.30.1490.20">
    <property type="entry name" value="ATP-grasp fold, A domain"/>
    <property type="match status" value="1"/>
</dbReference>
<dbReference type="PANTHER" id="PTHR43615">
    <property type="entry name" value="PHOSPHOENOLPYRUVATE SYNTHASE-RELATED"/>
    <property type="match status" value="1"/>
</dbReference>
<accession>A0A2S4JKW6</accession>
<evidence type="ECO:0000313" key="4">
    <source>
        <dbReference type="Proteomes" id="UP000237350"/>
    </source>
</evidence>
<dbReference type="InterPro" id="IPR008279">
    <property type="entry name" value="PEP-util_enz_mobile_dom"/>
</dbReference>
<dbReference type="Pfam" id="PF00391">
    <property type="entry name" value="PEP-utilizers"/>
    <property type="match status" value="1"/>
</dbReference>
<dbReference type="SUPFAM" id="SSF52009">
    <property type="entry name" value="Phosphohistidine domain"/>
    <property type="match status" value="1"/>
</dbReference>
<dbReference type="Gene3D" id="3.30.470.20">
    <property type="entry name" value="ATP-grasp fold, B domain"/>
    <property type="match status" value="1"/>
</dbReference>
<evidence type="ECO:0000259" key="1">
    <source>
        <dbReference type="Pfam" id="PF00391"/>
    </source>
</evidence>
<dbReference type="GO" id="GO:0005524">
    <property type="term" value="F:ATP binding"/>
    <property type="evidence" value="ECO:0007669"/>
    <property type="project" value="InterPro"/>
</dbReference>
<dbReference type="Proteomes" id="UP000237350">
    <property type="component" value="Unassembled WGS sequence"/>
</dbReference>
<comment type="caution">
    <text evidence="3">The sequence shown here is derived from an EMBL/GenBank/DDBJ whole genome shotgun (WGS) entry which is preliminary data.</text>
</comment>
<protein>
    <recommendedName>
        <fullName evidence="5">Phosphoenolpyruvate synthase</fullName>
    </recommendedName>
</protein>
<feature type="domain" description="Pyruvate phosphate dikinase AMP/ATP-binding" evidence="2">
    <location>
        <begin position="25"/>
        <end position="321"/>
    </location>
</feature>
<dbReference type="EMBL" id="LPWH01000079">
    <property type="protein sequence ID" value="POR00178.1"/>
    <property type="molecule type" value="Genomic_DNA"/>
</dbReference>